<dbReference type="AlphaFoldDB" id="A0A9X7Z778"/>
<evidence type="ECO:0000256" key="8">
    <source>
        <dbReference type="ARBA" id="ARBA00022982"/>
    </source>
</evidence>
<name>A0A9X7Z778_9BACL</name>
<dbReference type="Proteomes" id="UP000663505">
    <property type="component" value="Chromosome"/>
</dbReference>
<dbReference type="RefSeq" id="WP_206656409.1">
    <property type="nucleotide sequence ID" value="NZ_CP071182.1"/>
</dbReference>
<feature type="transmembrane region" description="Helical" evidence="12">
    <location>
        <begin position="129"/>
        <end position="150"/>
    </location>
</feature>
<evidence type="ECO:0000256" key="1">
    <source>
        <dbReference type="ARBA" id="ARBA00004651"/>
    </source>
</evidence>
<evidence type="ECO:0000256" key="3">
    <source>
        <dbReference type="ARBA" id="ARBA00022448"/>
    </source>
</evidence>
<keyword evidence="11 12" id="KW-0472">Membrane</keyword>
<dbReference type="GO" id="GO:0009055">
    <property type="term" value="F:electron transfer activity"/>
    <property type="evidence" value="ECO:0007669"/>
    <property type="project" value="UniProtKB-UniRule"/>
</dbReference>
<feature type="transmembrane region" description="Helical" evidence="12">
    <location>
        <begin position="53"/>
        <end position="71"/>
    </location>
</feature>
<feature type="transmembrane region" description="Helical" evidence="12">
    <location>
        <begin position="20"/>
        <end position="41"/>
    </location>
</feature>
<feature type="transmembrane region" description="Helical" evidence="12">
    <location>
        <begin position="184"/>
        <end position="205"/>
    </location>
</feature>
<dbReference type="GO" id="GO:0005886">
    <property type="term" value="C:plasma membrane"/>
    <property type="evidence" value="ECO:0007669"/>
    <property type="project" value="UniProtKB-SubCell"/>
</dbReference>
<feature type="transmembrane region" description="Helical" evidence="12">
    <location>
        <begin position="362"/>
        <end position="384"/>
    </location>
</feature>
<feature type="transmembrane region" description="Helical" evidence="12">
    <location>
        <begin position="404"/>
        <end position="430"/>
    </location>
</feature>
<keyword evidence="5 12" id="KW-0349">Heme</keyword>
<dbReference type="PIRSF" id="PIRSF006446">
    <property type="entry name" value="Cyt_quinol_oxidase_1"/>
    <property type="match status" value="1"/>
</dbReference>
<dbReference type="GO" id="GO:0070069">
    <property type="term" value="C:cytochrome complex"/>
    <property type="evidence" value="ECO:0007669"/>
    <property type="project" value="UniProtKB-UniRule"/>
</dbReference>
<organism evidence="13 14">
    <name type="scientific">Alicyclobacillus mengziensis</name>
    <dbReference type="NCBI Taxonomy" id="2931921"/>
    <lineage>
        <taxon>Bacteria</taxon>
        <taxon>Bacillati</taxon>
        <taxon>Bacillota</taxon>
        <taxon>Bacilli</taxon>
        <taxon>Bacillales</taxon>
        <taxon>Alicyclobacillaceae</taxon>
        <taxon>Alicyclobacillus</taxon>
    </lineage>
</organism>
<evidence type="ECO:0000256" key="5">
    <source>
        <dbReference type="ARBA" id="ARBA00022617"/>
    </source>
</evidence>
<proteinExistence type="inferred from homology"/>
<comment type="similarity">
    <text evidence="2 12">Belongs to the cytochrome ubiquinol oxidase subunit 1 family.</text>
</comment>
<keyword evidence="14" id="KW-1185">Reference proteome</keyword>
<evidence type="ECO:0000256" key="6">
    <source>
        <dbReference type="ARBA" id="ARBA00022692"/>
    </source>
</evidence>
<dbReference type="PANTHER" id="PTHR30365:SF15">
    <property type="entry name" value="CYTOCHROME BD UBIQUINOL OXIDASE SUBUNIT 1"/>
    <property type="match status" value="1"/>
</dbReference>
<reference evidence="13 14" key="1">
    <citation type="submission" date="2021-02" db="EMBL/GenBank/DDBJ databases">
        <title>Alicyclobacillus curvatus sp. nov. and Alicyclobacillus mengziensis sp. nov., two acidophilic bacteria isolated from acid mine drainage.</title>
        <authorList>
            <person name="Huang Y."/>
        </authorList>
    </citation>
    <scope>NUCLEOTIDE SEQUENCE [LARGE SCALE GENOMIC DNA]</scope>
    <source>
        <strain evidence="13 14">S30H14</strain>
    </source>
</reference>
<dbReference type="GO" id="GO:0019646">
    <property type="term" value="P:aerobic electron transport chain"/>
    <property type="evidence" value="ECO:0007669"/>
    <property type="project" value="InterPro"/>
</dbReference>
<feature type="transmembrane region" description="Helical" evidence="12">
    <location>
        <begin position="91"/>
        <end position="117"/>
    </location>
</feature>
<feature type="transmembrane region" description="Helical" evidence="12">
    <location>
        <begin position="329"/>
        <end position="350"/>
    </location>
</feature>
<keyword evidence="9 12" id="KW-1133">Transmembrane helix</keyword>
<evidence type="ECO:0000256" key="2">
    <source>
        <dbReference type="ARBA" id="ARBA00009819"/>
    </source>
</evidence>
<keyword evidence="8 12" id="KW-0249">Electron transport</keyword>
<evidence type="ECO:0000256" key="12">
    <source>
        <dbReference type="PIRNR" id="PIRNR006446"/>
    </source>
</evidence>
<gene>
    <name evidence="13" type="ORF">JZ786_21955</name>
</gene>
<keyword evidence="10 12" id="KW-0408">Iron</keyword>
<keyword evidence="4 12" id="KW-1003">Cell membrane</keyword>
<evidence type="ECO:0000256" key="7">
    <source>
        <dbReference type="ARBA" id="ARBA00022723"/>
    </source>
</evidence>
<comment type="subcellular location">
    <subcellularLocation>
        <location evidence="1">Cell membrane</location>
        <topology evidence="1">Multi-pass membrane protein</topology>
    </subcellularLocation>
</comment>
<evidence type="ECO:0000313" key="13">
    <source>
        <dbReference type="EMBL" id="QSO47045.1"/>
    </source>
</evidence>
<sequence length="460" mass="50953">MSNLVLARWQFGITTIFHFFFVPLSIGLVFMIAFMETMYVSKHDDTYKEMAKFWGKLFLINFSVGVVTGILQEFQFGMNWSDYSRFVGDVFGAPLAVEALASFFLESTFLGLWIFGWDRLSKRVHLTSIWLVAIGTTISAFWILTANSFMQEPVGYVVRNGHAEMSSFGALISNTQLWLEFPHVWLGAMATGAFFILGISAWHLLRKPLAEGFRRSFQIAAVVGLVSSLLVGLVGHEQAQHLVQSQPMKMAASEALWNTSPDVAPWTLFAGINPQTHTNSMEVQIPGMLSILSYNKLHGSVEGINQLQAQYVQKYGPGNYIPPVRTTFWSFRIMVFAGGLMILLGIWSVIAVMRNRLTTRRALLRIAVPAIALPYLANTMGWVMTEIGRQPWTVFGLLKTANSVSPTVSAGMVLTTVIGFTVIYGILAVLDAMLIVRSIKEGIGTTSAQSVSQQPTIAPL</sequence>
<dbReference type="GO" id="GO:0016682">
    <property type="term" value="F:oxidoreductase activity, acting on diphenols and related substances as donors, oxygen as acceptor"/>
    <property type="evidence" value="ECO:0007669"/>
    <property type="project" value="TreeGrafter"/>
</dbReference>
<keyword evidence="7 12" id="KW-0479">Metal-binding</keyword>
<dbReference type="KEGG" id="afx:JZ786_21955"/>
<feature type="transmembrane region" description="Helical" evidence="12">
    <location>
        <begin position="217"/>
        <end position="235"/>
    </location>
</feature>
<evidence type="ECO:0000313" key="14">
    <source>
        <dbReference type="Proteomes" id="UP000663505"/>
    </source>
</evidence>
<evidence type="ECO:0000256" key="4">
    <source>
        <dbReference type="ARBA" id="ARBA00022475"/>
    </source>
</evidence>
<accession>A0A9X7Z778</accession>
<evidence type="ECO:0000256" key="9">
    <source>
        <dbReference type="ARBA" id="ARBA00022989"/>
    </source>
</evidence>
<keyword evidence="6 12" id="KW-0812">Transmembrane</keyword>
<dbReference type="PANTHER" id="PTHR30365">
    <property type="entry name" value="CYTOCHROME D UBIQUINOL OXIDASE"/>
    <property type="match status" value="1"/>
</dbReference>
<evidence type="ECO:0000256" key="11">
    <source>
        <dbReference type="ARBA" id="ARBA00023136"/>
    </source>
</evidence>
<keyword evidence="3 12" id="KW-0813">Transport</keyword>
<dbReference type="Pfam" id="PF01654">
    <property type="entry name" value="Cyt_bd_oxida_I"/>
    <property type="match status" value="1"/>
</dbReference>
<dbReference type="GO" id="GO:0020037">
    <property type="term" value="F:heme binding"/>
    <property type="evidence" value="ECO:0007669"/>
    <property type="project" value="TreeGrafter"/>
</dbReference>
<dbReference type="EMBL" id="CP071182">
    <property type="protein sequence ID" value="QSO47045.1"/>
    <property type="molecule type" value="Genomic_DNA"/>
</dbReference>
<dbReference type="InterPro" id="IPR002585">
    <property type="entry name" value="Cyt-d_ubiquinol_oxidase_su_1"/>
</dbReference>
<evidence type="ECO:0000256" key="10">
    <source>
        <dbReference type="ARBA" id="ARBA00023004"/>
    </source>
</evidence>
<dbReference type="GO" id="GO:0046872">
    <property type="term" value="F:metal ion binding"/>
    <property type="evidence" value="ECO:0007669"/>
    <property type="project" value="UniProtKB-UniRule"/>
</dbReference>
<protein>
    <submittedName>
        <fullName evidence="13">Cytochrome ubiquinol oxidase subunit I</fullName>
    </submittedName>
</protein>